<dbReference type="GO" id="GO:0016020">
    <property type="term" value="C:membrane"/>
    <property type="evidence" value="ECO:0007669"/>
    <property type="project" value="UniProtKB-SubCell"/>
</dbReference>
<evidence type="ECO:0000256" key="4">
    <source>
        <dbReference type="RuleBase" id="RU004003"/>
    </source>
</evidence>
<keyword evidence="3" id="KW-0472">Membrane</keyword>
<dbReference type="PANTHER" id="PTHR30332">
    <property type="entry name" value="PROBABLE GENERAL SECRETION PATHWAY PROTEIN D"/>
    <property type="match status" value="1"/>
</dbReference>
<reference evidence="7 8" key="1">
    <citation type="submission" date="2019-02" db="EMBL/GenBank/DDBJ databases">
        <title>Deep-cultivation of Planctomycetes and their phenomic and genomic characterization uncovers novel biology.</title>
        <authorList>
            <person name="Wiegand S."/>
            <person name="Jogler M."/>
            <person name="Boedeker C."/>
            <person name="Pinto D."/>
            <person name="Vollmers J."/>
            <person name="Rivas-Marin E."/>
            <person name="Kohn T."/>
            <person name="Peeters S.H."/>
            <person name="Heuer A."/>
            <person name="Rast P."/>
            <person name="Oberbeckmann S."/>
            <person name="Bunk B."/>
            <person name="Jeske O."/>
            <person name="Meyerdierks A."/>
            <person name="Storesund J.E."/>
            <person name="Kallscheuer N."/>
            <person name="Luecker S."/>
            <person name="Lage O.M."/>
            <person name="Pohl T."/>
            <person name="Merkel B.J."/>
            <person name="Hornburger P."/>
            <person name="Mueller R.-W."/>
            <person name="Bruemmer F."/>
            <person name="Labrenz M."/>
            <person name="Spormann A.M."/>
            <person name="Op den Camp H."/>
            <person name="Overmann J."/>
            <person name="Amann R."/>
            <person name="Jetten M.S.M."/>
            <person name="Mascher T."/>
            <person name="Medema M.H."/>
            <person name="Devos D.P."/>
            <person name="Kaster A.-K."/>
            <person name="Ovreas L."/>
            <person name="Rohde M."/>
            <person name="Galperin M.Y."/>
            <person name="Jogler C."/>
        </authorList>
    </citation>
    <scope>NUCLEOTIDE SEQUENCE [LARGE SCALE GENOMIC DNA]</scope>
    <source>
        <strain evidence="7 8">Pan44</strain>
    </source>
</reference>
<dbReference type="InterPro" id="IPR004846">
    <property type="entry name" value="T2SS/T3SS_dom"/>
</dbReference>
<proteinExistence type="inferred from homology"/>
<dbReference type="GO" id="GO:0009306">
    <property type="term" value="P:protein secretion"/>
    <property type="evidence" value="ECO:0007669"/>
    <property type="project" value="InterPro"/>
</dbReference>
<dbReference type="GO" id="GO:0015627">
    <property type="term" value="C:type II protein secretion system complex"/>
    <property type="evidence" value="ECO:0007669"/>
    <property type="project" value="TreeGrafter"/>
</dbReference>
<comment type="similarity">
    <text evidence="4">Belongs to the bacterial secretin family.</text>
</comment>
<dbReference type="InterPro" id="IPR050810">
    <property type="entry name" value="Bact_Secretion_Sys_Channel"/>
</dbReference>
<dbReference type="RefSeq" id="WP_145026587.1">
    <property type="nucleotide sequence ID" value="NZ_CP036271.1"/>
</dbReference>
<dbReference type="Gene3D" id="3.30.1370.130">
    <property type="match status" value="1"/>
</dbReference>
<feature type="coiled-coil region" evidence="5">
    <location>
        <begin position="154"/>
        <end position="219"/>
    </location>
</feature>
<evidence type="ECO:0000256" key="2">
    <source>
        <dbReference type="ARBA" id="ARBA00022729"/>
    </source>
</evidence>
<evidence type="ECO:0000256" key="5">
    <source>
        <dbReference type="SAM" id="Coils"/>
    </source>
</evidence>
<dbReference type="InParanoid" id="A0A517S862"/>
<organism evidence="7 8">
    <name type="scientific">Caulifigura coniformis</name>
    <dbReference type="NCBI Taxonomy" id="2527983"/>
    <lineage>
        <taxon>Bacteria</taxon>
        <taxon>Pseudomonadati</taxon>
        <taxon>Planctomycetota</taxon>
        <taxon>Planctomycetia</taxon>
        <taxon>Planctomycetales</taxon>
        <taxon>Planctomycetaceae</taxon>
        <taxon>Caulifigura</taxon>
    </lineage>
</organism>
<dbReference type="EMBL" id="CP036271">
    <property type="protein sequence ID" value="QDT52318.1"/>
    <property type="molecule type" value="Genomic_DNA"/>
</dbReference>
<dbReference type="Proteomes" id="UP000315700">
    <property type="component" value="Chromosome"/>
</dbReference>
<dbReference type="PANTHER" id="PTHR30332:SF24">
    <property type="entry name" value="SECRETIN GSPD-RELATED"/>
    <property type="match status" value="1"/>
</dbReference>
<evidence type="ECO:0000256" key="1">
    <source>
        <dbReference type="ARBA" id="ARBA00004370"/>
    </source>
</evidence>
<keyword evidence="5" id="KW-0175">Coiled coil</keyword>
<keyword evidence="8" id="KW-1185">Reference proteome</keyword>
<feature type="domain" description="Type II/III secretion system secretin-like" evidence="6">
    <location>
        <begin position="500"/>
        <end position="606"/>
    </location>
</feature>
<name>A0A517S862_9PLAN</name>
<protein>
    <submittedName>
        <fullName evidence="7">Type IV pilus biogenesis and competence protein PilQ</fullName>
    </submittedName>
</protein>
<evidence type="ECO:0000256" key="3">
    <source>
        <dbReference type="ARBA" id="ARBA00023136"/>
    </source>
</evidence>
<dbReference type="OrthoDB" id="9813141at2"/>
<evidence type="ECO:0000313" key="8">
    <source>
        <dbReference type="Proteomes" id="UP000315700"/>
    </source>
</evidence>
<dbReference type="Pfam" id="PF00263">
    <property type="entry name" value="Secretin"/>
    <property type="match status" value="1"/>
</dbReference>
<evidence type="ECO:0000313" key="7">
    <source>
        <dbReference type="EMBL" id="QDT52318.1"/>
    </source>
</evidence>
<accession>A0A517S862</accession>
<keyword evidence="2" id="KW-0732">Signal</keyword>
<dbReference type="KEGG" id="ccos:Pan44_03270"/>
<dbReference type="AlphaFoldDB" id="A0A517S862"/>
<comment type="subcellular location">
    <subcellularLocation>
        <location evidence="1">Membrane</location>
    </subcellularLocation>
</comment>
<sequence>MNGRPFRIAAAGLGAALIASIVAGLSHFRIESRLLARSIRIPVSSATVVLAASSPSASPTHAQTSPALPPAPLPAIPLPPDVETNALDLLAQTLPQRDPVSRGMSRPGMAVVSNLRRKKEFVELPPPPEFLDEPAADLAVAPPLPVRSIEPAADSRLLAEIASLKSELERLGQQQRLEREVERDRHARELADVATEHRLAELKASIEELKAKQSEARTAMLQEEPAPPVFERTVPQPPPEVALPVAEAPAVDPTVRIVESTTANHFDFHFDAASLQVALARIGEHGAMNLVISPEIAGMVTASWKNITAREALDAVCLAHGLTVQANGGFLLVSRPKEPPARVEPAKKTVAQMFRPLYISGRDLRPLIEPLLTPNVGRVSVTLPQSTGEARRIPGGADSLSQPDAVMVVDYPEVIELVARTISELDVPAPHVELEATILDVQLSGRVKDGVGSLIANGEFSHRPGFVSLDDPQMSMPCDSCCQTCDMPCSEVVRKLKLWTDVKLVSNARLLVLNKQPAELQVGSESLAILPRGGTMSTSAVDGGMRLFVRPFVSADHLVRLEVAPEAITSRSQPMNTRRETFASVATNVAVPNGGSLVIAGLNVDQSVAPSAIFQGFGRPKKKHKDEADRAVRREIVIMITPRVVQGCGPLH</sequence>
<evidence type="ECO:0000259" key="6">
    <source>
        <dbReference type="Pfam" id="PF00263"/>
    </source>
</evidence>
<dbReference type="FunCoup" id="A0A517S862">
    <property type="interactions" value="80"/>
</dbReference>
<gene>
    <name evidence="7" type="primary">pilQ</name>
    <name evidence="7" type="ORF">Pan44_03270</name>
</gene>